<feature type="transmembrane region" description="Helical" evidence="11">
    <location>
        <begin position="308"/>
        <end position="330"/>
    </location>
</feature>
<dbReference type="InterPro" id="IPR020067">
    <property type="entry name" value="Frizzled_dom"/>
</dbReference>
<feature type="transmembrane region" description="Helical" evidence="11">
    <location>
        <begin position="234"/>
        <end position="253"/>
    </location>
</feature>
<dbReference type="Gene3D" id="1.20.1070.10">
    <property type="entry name" value="Rhodopsin 7-helix transmembrane proteins"/>
    <property type="match status" value="1"/>
</dbReference>
<dbReference type="InterPro" id="IPR036790">
    <property type="entry name" value="Frizzled_dom_sf"/>
</dbReference>
<gene>
    <name evidence="14" type="ORF">RB653_004686</name>
</gene>
<evidence type="ECO:0000259" key="13">
    <source>
        <dbReference type="PROSITE" id="PS50038"/>
    </source>
</evidence>
<dbReference type="PANTHER" id="PTHR31787:SF14">
    <property type="entry name" value="FRIZZLED AND SMOOTHENED-LIKE PROTEIN N-RELATED"/>
    <property type="match status" value="1"/>
</dbReference>
<dbReference type="GO" id="GO:0016020">
    <property type="term" value="C:membrane"/>
    <property type="evidence" value="ECO:0007669"/>
    <property type="project" value="UniProtKB-SubCell"/>
</dbReference>
<dbReference type="SUPFAM" id="SSF63501">
    <property type="entry name" value="Frizzled cysteine-rich domain"/>
    <property type="match status" value="1"/>
</dbReference>
<keyword evidence="7" id="KW-1015">Disulfide bond</keyword>
<dbReference type="InterPro" id="IPR050949">
    <property type="entry name" value="GPCR_Fz/Smo-like"/>
</dbReference>
<keyword evidence="9" id="KW-0325">Glycoprotein</keyword>
<dbReference type="EMBL" id="JAVFKY010000001">
    <property type="protein sequence ID" value="KAK5583096.1"/>
    <property type="molecule type" value="Genomic_DNA"/>
</dbReference>
<feature type="transmembrane region" description="Helical" evidence="11">
    <location>
        <begin position="427"/>
        <end position="454"/>
    </location>
</feature>
<evidence type="ECO:0000256" key="1">
    <source>
        <dbReference type="ARBA" id="ARBA00004141"/>
    </source>
</evidence>
<keyword evidence="8" id="KW-0675">Receptor</keyword>
<dbReference type="AlphaFoldDB" id="A0AAN7YXI3"/>
<comment type="caution">
    <text evidence="14">The sequence shown here is derived from an EMBL/GenBank/DDBJ whole genome shotgun (WGS) entry which is preliminary data.</text>
</comment>
<comment type="similarity">
    <text evidence="2">Belongs to the G-protein coupled receptor Fz/Smo family.</text>
</comment>
<name>A0AAN7YXI3_9MYCE</name>
<evidence type="ECO:0000256" key="10">
    <source>
        <dbReference type="SAM" id="MobiDB-lite"/>
    </source>
</evidence>
<evidence type="ECO:0000256" key="5">
    <source>
        <dbReference type="ARBA" id="ARBA00022989"/>
    </source>
</evidence>
<evidence type="ECO:0000256" key="11">
    <source>
        <dbReference type="SAM" id="Phobius"/>
    </source>
</evidence>
<keyword evidence="15" id="KW-1185">Reference proteome</keyword>
<evidence type="ECO:0000256" key="12">
    <source>
        <dbReference type="SAM" id="SignalP"/>
    </source>
</evidence>
<dbReference type="Proteomes" id="UP001344447">
    <property type="component" value="Unassembled WGS sequence"/>
</dbReference>
<evidence type="ECO:0000256" key="3">
    <source>
        <dbReference type="ARBA" id="ARBA00022692"/>
    </source>
</evidence>
<keyword evidence="5 11" id="KW-1133">Transmembrane helix</keyword>
<feature type="domain" description="FZ" evidence="13">
    <location>
        <begin position="28"/>
        <end position="189"/>
    </location>
</feature>
<feature type="signal peptide" evidence="12">
    <location>
        <begin position="1"/>
        <end position="23"/>
    </location>
</feature>
<feature type="transmembrane region" description="Helical" evidence="11">
    <location>
        <begin position="496"/>
        <end position="515"/>
    </location>
</feature>
<proteinExistence type="inferred from homology"/>
<organism evidence="14 15">
    <name type="scientific">Dictyostelium firmibasis</name>
    <dbReference type="NCBI Taxonomy" id="79012"/>
    <lineage>
        <taxon>Eukaryota</taxon>
        <taxon>Amoebozoa</taxon>
        <taxon>Evosea</taxon>
        <taxon>Eumycetozoa</taxon>
        <taxon>Dictyostelia</taxon>
        <taxon>Dictyosteliales</taxon>
        <taxon>Dictyosteliaceae</taxon>
        <taxon>Dictyostelium</taxon>
    </lineage>
</organism>
<dbReference type="CDD" id="cd07066">
    <property type="entry name" value="CRD_FZ"/>
    <property type="match status" value="1"/>
</dbReference>
<reference evidence="14 15" key="1">
    <citation type="submission" date="2023-11" db="EMBL/GenBank/DDBJ databases">
        <title>Dfirmibasis_genome.</title>
        <authorList>
            <person name="Edelbroek B."/>
            <person name="Kjellin J."/>
            <person name="Jerlstrom-Hultqvist J."/>
            <person name="Soderbom F."/>
        </authorList>
    </citation>
    <scope>NUCLEOTIDE SEQUENCE [LARGE SCALE GENOMIC DNA]</scope>
    <source>
        <strain evidence="14 15">TNS-C-14</strain>
    </source>
</reference>
<sequence>MRNFVYLIFFFIFISHFFFISESQVVIDVTATCEVIDSSSPCKDHLNYTQIYIPTGYTQALITSQTTALLQKASVLPDANCLSNLTNLLCISAYMECNQNISNITPSFPLPSYPCKKYCDKVSDVCSAYMALIGVDCSMVQNGNPFFPQTSTEYNLTKYGGSSNEEIQCSNPNLSSNSTTAPSNFCPPPLIWVDSETIENNRAYQVTTPNCVLPCPVNVYTDKEYKTKFYSESILFSFSTACAFYLIFTFGVFPNKYTNRNFIIVYLGITAICLAISYAVQEARFGGGDWRCTSDPGRYKSSEDGTCILGGFFFQIGGLGTILFLSLYSFDMFLTMNMKTNNYFVHTSIGMWILIIFYALLPIKHYESSIASAGCWLSNEDKMFWQYFCFYVPSYIATFLMGGFIISSIYKVFKMAMLFKSIKDRSILFLNIRSIVFLIAIMFCVCFSSMYPLYVTYNGDDFSKSVEVWVLCLYQNVPNGGDVCPQIVFPQFSLRYLNAVTMAIIGIVGLIGLGIDPHILQIYRESTRFKYLLSLFGIRWGVQTPQPLKQNSNTTDSSSGSGGSAGGNTKENRKSQRKSRSVTIGMKKINLTASSESSNNLLNQSTNSTGNININEGITSIDNNTNNNDFNNNTNNSERMNGDNV</sequence>
<accession>A0AAN7YXI3</accession>
<keyword evidence="6 11" id="KW-0472">Membrane</keyword>
<evidence type="ECO:0000256" key="7">
    <source>
        <dbReference type="ARBA" id="ARBA00023157"/>
    </source>
</evidence>
<feature type="transmembrane region" description="Helical" evidence="11">
    <location>
        <begin position="262"/>
        <end position="280"/>
    </location>
</feature>
<feature type="transmembrane region" description="Helical" evidence="11">
    <location>
        <begin position="342"/>
        <end position="363"/>
    </location>
</feature>
<evidence type="ECO:0000313" key="15">
    <source>
        <dbReference type="Proteomes" id="UP001344447"/>
    </source>
</evidence>
<dbReference type="PANTHER" id="PTHR31787">
    <property type="entry name" value="G-PROTEIN-COUPLED RECEPTOR GPCR FAMILY PROTEIN"/>
    <property type="match status" value="1"/>
</dbReference>
<feature type="transmembrane region" description="Helical" evidence="11">
    <location>
        <begin position="383"/>
        <end position="406"/>
    </location>
</feature>
<comment type="subcellular location">
    <subcellularLocation>
        <location evidence="1">Membrane</location>
        <topology evidence="1">Multi-pass membrane protein</topology>
    </subcellularLocation>
</comment>
<keyword evidence="4 12" id="KW-0732">Signal</keyword>
<evidence type="ECO:0000256" key="8">
    <source>
        <dbReference type="ARBA" id="ARBA00023170"/>
    </source>
</evidence>
<feature type="region of interest" description="Disordered" evidence="10">
    <location>
        <begin position="618"/>
        <end position="645"/>
    </location>
</feature>
<evidence type="ECO:0000256" key="6">
    <source>
        <dbReference type="ARBA" id="ARBA00023136"/>
    </source>
</evidence>
<feature type="region of interest" description="Disordered" evidence="10">
    <location>
        <begin position="547"/>
        <end position="589"/>
    </location>
</feature>
<evidence type="ECO:0000256" key="9">
    <source>
        <dbReference type="ARBA" id="ARBA00023180"/>
    </source>
</evidence>
<dbReference type="SUPFAM" id="SSF81321">
    <property type="entry name" value="Family A G protein-coupled receptor-like"/>
    <property type="match status" value="1"/>
</dbReference>
<feature type="compositionally biased region" description="Polar residues" evidence="10">
    <location>
        <begin position="547"/>
        <end position="556"/>
    </location>
</feature>
<feature type="chain" id="PRO_5042995384" description="FZ domain-containing protein" evidence="12">
    <location>
        <begin position="24"/>
        <end position="645"/>
    </location>
</feature>
<evidence type="ECO:0000256" key="2">
    <source>
        <dbReference type="ARBA" id="ARBA00008077"/>
    </source>
</evidence>
<dbReference type="Gene3D" id="1.10.2000.10">
    <property type="entry name" value="Frizzled cysteine-rich domain"/>
    <property type="match status" value="1"/>
</dbReference>
<feature type="compositionally biased region" description="Low complexity" evidence="10">
    <location>
        <begin position="622"/>
        <end position="636"/>
    </location>
</feature>
<evidence type="ECO:0000256" key="4">
    <source>
        <dbReference type="ARBA" id="ARBA00022729"/>
    </source>
</evidence>
<keyword evidence="3 11" id="KW-0812">Transmembrane</keyword>
<evidence type="ECO:0000313" key="14">
    <source>
        <dbReference type="EMBL" id="KAK5583096.1"/>
    </source>
</evidence>
<dbReference type="PROSITE" id="PS50038">
    <property type="entry name" value="FZ"/>
    <property type="match status" value="1"/>
</dbReference>
<protein>
    <recommendedName>
        <fullName evidence="13">FZ domain-containing protein</fullName>
    </recommendedName>
</protein>